<name>A0ABV2MM63_9HYPH</name>
<dbReference type="InterPro" id="IPR036291">
    <property type="entry name" value="NAD(P)-bd_dom_sf"/>
</dbReference>
<evidence type="ECO:0000313" key="6">
    <source>
        <dbReference type="Proteomes" id="UP001549077"/>
    </source>
</evidence>
<evidence type="ECO:0000256" key="1">
    <source>
        <dbReference type="ARBA" id="ARBA00006484"/>
    </source>
</evidence>
<dbReference type="PANTHER" id="PTHR24321:SF8">
    <property type="entry name" value="ESTRADIOL 17-BETA-DEHYDROGENASE 8-RELATED"/>
    <property type="match status" value="1"/>
</dbReference>
<accession>A0ABV2MM63</accession>
<protein>
    <submittedName>
        <fullName evidence="5">NAD(P)-dependent dehydrogenase (Short-subunit alcohol dehydrogenase family)</fullName>
    </submittedName>
</protein>
<keyword evidence="2" id="KW-0560">Oxidoreductase</keyword>
<comment type="caution">
    <text evidence="5">The sequence shown here is derived from an EMBL/GenBank/DDBJ whole genome shotgun (WGS) entry which is preliminary data.</text>
</comment>
<dbReference type="EMBL" id="JBEPMY010000018">
    <property type="protein sequence ID" value="MET3757546.1"/>
    <property type="molecule type" value="Genomic_DNA"/>
</dbReference>
<comment type="similarity">
    <text evidence="1">Belongs to the short-chain dehydrogenases/reductases (SDR) family.</text>
</comment>
<keyword evidence="6" id="KW-1185">Reference proteome</keyword>
<dbReference type="InterPro" id="IPR057326">
    <property type="entry name" value="KR_dom"/>
</dbReference>
<dbReference type="Gene3D" id="3.40.50.720">
    <property type="entry name" value="NAD(P)-binding Rossmann-like Domain"/>
    <property type="match status" value="1"/>
</dbReference>
<evidence type="ECO:0000313" key="5">
    <source>
        <dbReference type="EMBL" id="MET3757546.1"/>
    </source>
</evidence>
<dbReference type="InterPro" id="IPR020904">
    <property type="entry name" value="Sc_DH/Rdtase_CS"/>
</dbReference>
<proteinExistence type="inferred from homology"/>
<evidence type="ECO:0000256" key="2">
    <source>
        <dbReference type="ARBA" id="ARBA00023002"/>
    </source>
</evidence>
<evidence type="ECO:0000259" key="4">
    <source>
        <dbReference type="SMART" id="SM00822"/>
    </source>
</evidence>
<evidence type="ECO:0000256" key="3">
    <source>
        <dbReference type="ARBA" id="ARBA00023027"/>
    </source>
</evidence>
<dbReference type="Pfam" id="PF13561">
    <property type="entry name" value="adh_short_C2"/>
    <property type="match status" value="1"/>
</dbReference>
<gene>
    <name evidence="5" type="ORF">ABID08_004927</name>
</gene>
<dbReference type="PROSITE" id="PS00061">
    <property type="entry name" value="ADH_SHORT"/>
    <property type="match status" value="1"/>
</dbReference>
<organism evidence="5 6">
    <name type="scientific">Rhizobium binae</name>
    <dbReference type="NCBI Taxonomy" id="1138190"/>
    <lineage>
        <taxon>Bacteria</taxon>
        <taxon>Pseudomonadati</taxon>
        <taxon>Pseudomonadota</taxon>
        <taxon>Alphaproteobacteria</taxon>
        <taxon>Hyphomicrobiales</taxon>
        <taxon>Rhizobiaceae</taxon>
        <taxon>Rhizobium/Agrobacterium group</taxon>
        <taxon>Rhizobium</taxon>
    </lineage>
</organism>
<dbReference type="InterPro" id="IPR002347">
    <property type="entry name" value="SDR_fam"/>
</dbReference>
<keyword evidence="3" id="KW-0520">NAD</keyword>
<feature type="domain" description="Ketoreductase" evidence="4">
    <location>
        <begin position="17"/>
        <end position="185"/>
    </location>
</feature>
<dbReference type="Proteomes" id="UP001549077">
    <property type="component" value="Unassembled WGS sequence"/>
</dbReference>
<dbReference type="SMART" id="SM00822">
    <property type="entry name" value="PKS_KR"/>
    <property type="match status" value="1"/>
</dbReference>
<dbReference type="CDD" id="cd05233">
    <property type="entry name" value="SDR_c"/>
    <property type="match status" value="1"/>
</dbReference>
<dbReference type="SUPFAM" id="SSF51735">
    <property type="entry name" value="NAD(P)-binding Rossmann-fold domains"/>
    <property type="match status" value="1"/>
</dbReference>
<dbReference type="PRINTS" id="PR00081">
    <property type="entry name" value="GDHRDH"/>
</dbReference>
<reference evidence="5 6" key="1">
    <citation type="submission" date="2024-06" db="EMBL/GenBank/DDBJ databases">
        <title>Genomic Encyclopedia of Type Strains, Phase IV (KMG-IV): sequencing the most valuable type-strain genomes for metagenomic binning, comparative biology and taxonomic classification.</title>
        <authorList>
            <person name="Goeker M."/>
        </authorList>
    </citation>
    <scope>NUCLEOTIDE SEQUENCE [LARGE SCALE GENOMIC DNA]</scope>
    <source>
        <strain evidence="5 6">DSM 29288</strain>
    </source>
</reference>
<sequence length="261" mass="27062">MQSSKEQDMMQTRFIGKTVLITGAGTGMGRAAALRLAAEGAQLVLVGRRPEPINRLLSEIEASGGAAIAIAGDIADNEAVAAIVDKTIARFGRLDAVFANAGVLGEFKPLAVTDADDLDALIDTNLKGTFFTIKHCLPVLQGGSILINASWTAAGVMPGAGAYASTKGALLAMMRTLAVEQGARNIRINAINPGIILTPMADDVIDPAFAARLAAHTPLRRNGTSEDIAGTVAWLLSHDADFVTGQEITVDGGYTIGGLRP</sequence>
<dbReference type="PANTHER" id="PTHR24321">
    <property type="entry name" value="DEHYDROGENASES, SHORT CHAIN"/>
    <property type="match status" value="1"/>
</dbReference>